<dbReference type="EMBL" id="KZ559215">
    <property type="protein sequence ID" value="PLB33279.1"/>
    <property type="molecule type" value="Genomic_DNA"/>
</dbReference>
<name>A0A2I2EY33_ASPCN</name>
<proteinExistence type="predicted"/>
<protein>
    <submittedName>
        <fullName evidence="2">Uncharacterized protein</fullName>
    </submittedName>
</protein>
<accession>A0A2I2EY33</accession>
<organism evidence="2 3">
    <name type="scientific">Aspergillus candidus</name>
    <dbReference type="NCBI Taxonomy" id="41067"/>
    <lineage>
        <taxon>Eukaryota</taxon>
        <taxon>Fungi</taxon>
        <taxon>Dikarya</taxon>
        <taxon>Ascomycota</taxon>
        <taxon>Pezizomycotina</taxon>
        <taxon>Eurotiomycetes</taxon>
        <taxon>Eurotiomycetidae</taxon>
        <taxon>Eurotiales</taxon>
        <taxon>Aspergillaceae</taxon>
        <taxon>Aspergillus</taxon>
        <taxon>Aspergillus subgen. Circumdati</taxon>
    </lineage>
</organism>
<evidence type="ECO:0000313" key="2">
    <source>
        <dbReference type="EMBL" id="PLB33279.1"/>
    </source>
</evidence>
<keyword evidence="1" id="KW-0812">Transmembrane</keyword>
<dbReference type="RefSeq" id="XP_024667291.1">
    <property type="nucleotide sequence ID" value="XM_024814617.1"/>
</dbReference>
<sequence>MYHPDFTTIKHRLHSIAIHTKAYMYSCHVSSKIMLNERNISRFILISVVLTFLYRISRAADDLIGQ</sequence>
<evidence type="ECO:0000256" key="1">
    <source>
        <dbReference type="SAM" id="Phobius"/>
    </source>
</evidence>
<dbReference type="AlphaFoldDB" id="A0A2I2EY33"/>
<dbReference type="GeneID" id="36521777"/>
<reference evidence="2 3" key="1">
    <citation type="submission" date="2017-12" db="EMBL/GenBank/DDBJ databases">
        <authorList>
            <consortium name="DOE Joint Genome Institute"/>
            <person name="Haridas S."/>
            <person name="Kjaerbolling I."/>
            <person name="Vesth T.C."/>
            <person name="Frisvad J.C."/>
            <person name="Nybo J.L."/>
            <person name="Theobald S."/>
            <person name="Kuo A."/>
            <person name="Bowyer P."/>
            <person name="Matsuda Y."/>
            <person name="Mondo S."/>
            <person name="Lyhne E.K."/>
            <person name="Kogle M.E."/>
            <person name="Clum A."/>
            <person name="Lipzen A."/>
            <person name="Salamov A."/>
            <person name="Ngan C.Y."/>
            <person name="Daum C."/>
            <person name="Chiniquy J."/>
            <person name="Barry K."/>
            <person name="LaButti K."/>
            <person name="Simmons B.A."/>
            <person name="Magnuson J.K."/>
            <person name="Mortensen U.H."/>
            <person name="Larsen T.O."/>
            <person name="Grigoriev I.V."/>
            <person name="Baker S.E."/>
            <person name="Andersen M.R."/>
            <person name="Nordberg H.P."/>
            <person name="Cantor M.N."/>
            <person name="Hua S.X."/>
        </authorList>
    </citation>
    <scope>NUCLEOTIDE SEQUENCE [LARGE SCALE GENOMIC DNA]</scope>
    <source>
        <strain evidence="2 3">CBS 102.13</strain>
    </source>
</reference>
<keyword evidence="3" id="KW-1185">Reference proteome</keyword>
<gene>
    <name evidence="2" type="ORF">BDW47DRAFT_114274</name>
</gene>
<dbReference type="Proteomes" id="UP000234585">
    <property type="component" value="Unassembled WGS sequence"/>
</dbReference>
<feature type="transmembrane region" description="Helical" evidence="1">
    <location>
        <begin position="40"/>
        <end position="57"/>
    </location>
</feature>
<keyword evidence="1" id="KW-1133">Transmembrane helix</keyword>
<keyword evidence="1" id="KW-0472">Membrane</keyword>
<evidence type="ECO:0000313" key="3">
    <source>
        <dbReference type="Proteomes" id="UP000234585"/>
    </source>
</evidence>